<protein>
    <submittedName>
        <fullName evidence="4">Integrase catalytic domain-containing protein</fullName>
    </submittedName>
</protein>
<dbReference type="STRING" id="6186.A0A183KEG5"/>
<reference evidence="2 3" key="2">
    <citation type="submission" date="2018-11" db="EMBL/GenBank/DDBJ databases">
        <authorList>
            <consortium name="Pathogen Informatics"/>
        </authorList>
    </citation>
    <scope>NUCLEOTIDE SEQUENCE [LARGE SCALE GENOMIC DNA]</scope>
    <source>
        <strain evidence="2">Dakar</strain>
        <strain evidence="3">Dakar, Senegal</strain>
    </source>
</reference>
<dbReference type="PROSITE" id="PS50994">
    <property type="entry name" value="INTEGRASE"/>
    <property type="match status" value="1"/>
</dbReference>
<dbReference type="Gene3D" id="3.30.420.10">
    <property type="entry name" value="Ribonuclease H-like superfamily/Ribonuclease H"/>
    <property type="match status" value="1"/>
</dbReference>
<proteinExistence type="predicted"/>
<dbReference type="WBParaSite" id="SCUD_0001341101-mRNA-1">
    <property type="protein sequence ID" value="SCUD_0001341101-mRNA-1"/>
    <property type="gene ID" value="SCUD_0001341101"/>
</dbReference>
<feature type="domain" description="Integrase catalytic" evidence="1">
    <location>
        <begin position="1"/>
        <end position="142"/>
    </location>
</feature>
<gene>
    <name evidence="2" type="ORF">SCUD_LOCUS13408</name>
</gene>
<dbReference type="InterPro" id="IPR012337">
    <property type="entry name" value="RNaseH-like_sf"/>
</dbReference>
<dbReference type="InterPro" id="IPR036397">
    <property type="entry name" value="RNaseH_sf"/>
</dbReference>
<evidence type="ECO:0000259" key="1">
    <source>
        <dbReference type="PROSITE" id="PS50994"/>
    </source>
</evidence>
<organism evidence="4">
    <name type="scientific">Schistosoma curassoni</name>
    <dbReference type="NCBI Taxonomy" id="6186"/>
    <lineage>
        <taxon>Eukaryota</taxon>
        <taxon>Metazoa</taxon>
        <taxon>Spiralia</taxon>
        <taxon>Lophotrochozoa</taxon>
        <taxon>Platyhelminthes</taxon>
        <taxon>Trematoda</taxon>
        <taxon>Digenea</taxon>
        <taxon>Strigeidida</taxon>
        <taxon>Schistosomatoidea</taxon>
        <taxon>Schistosomatidae</taxon>
        <taxon>Schistosoma</taxon>
    </lineage>
</organism>
<dbReference type="GO" id="GO:0015074">
    <property type="term" value="P:DNA integration"/>
    <property type="evidence" value="ECO:0007669"/>
    <property type="project" value="InterPro"/>
</dbReference>
<evidence type="ECO:0000313" key="3">
    <source>
        <dbReference type="Proteomes" id="UP000279833"/>
    </source>
</evidence>
<dbReference type="PANTHER" id="PTHR38681">
    <property type="entry name" value="RETROVIRUS-RELATED POL POLYPROTEIN FROM TRANSPOSON 412-LIKE PROTEIN-RELATED"/>
    <property type="match status" value="1"/>
</dbReference>
<keyword evidence="3" id="KW-1185">Reference proteome</keyword>
<dbReference type="PANTHER" id="PTHR38681:SF1">
    <property type="entry name" value="RETROVIRUS-RELATED POL POLYPROTEIN FROM TRANSPOSON 412-LIKE PROTEIN"/>
    <property type="match status" value="1"/>
</dbReference>
<dbReference type="Proteomes" id="UP000279833">
    <property type="component" value="Unassembled WGS sequence"/>
</dbReference>
<dbReference type="EMBL" id="UZAK01035854">
    <property type="protein sequence ID" value="VDP52559.1"/>
    <property type="molecule type" value="Genomic_DNA"/>
</dbReference>
<evidence type="ECO:0000313" key="2">
    <source>
        <dbReference type="EMBL" id="VDP52559.1"/>
    </source>
</evidence>
<accession>A0A183KEG5</accession>
<name>A0A183KEG5_9TREM</name>
<reference evidence="4" key="1">
    <citation type="submission" date="2016-06" db="UniProtKB">
        <authorList>
            <consortium name="WormBaseParasite"/>
        </authorList>
    </citation>
    <scope>IDENTIFICATION</scope>
</reference>
<evidence type="ECO:0000313" key="4">
    <source>
        <dbReference type="WBParaSite" id="SCUD_0001341101-mRNA-1"/>
    </source>
</evidence>
<dbReference type="AlphaFoldDB" id="A0A183KEG5"/>
<dbReference type="InterPro" id="IPR001584">
    <property type="entry name" value="Integrase_cat-core"/>
</dbReference>
<sequence>MDTLIFYPVWPEAVVIKDNTAETVTRAFIERWVASFGCPSTVTTDRGRQFECGLSRCLTTLLGITCFRTTAYHPQANGLVERSHGQLKASLSAANVSQWTDALPLVLLGIRNAVKADIGCTAAQLVHGTTLRLPGEFVDPSSSMNMDLTSYTNRLTNAMRLVKPASIRLQSTDVFVQPDL</sequence>
<dbReference type="SUPFAM" id="SSF53098">
    <property type="entry name" value="Ribonuclease H-like"/>
    <property type="match status" value="1"/>
</dbReference>
<dbReference type="GO" id="GO:0003676">
    <property type="term" value="F:nucleic acid binding"/>
    <property type="evidence" value="ECO:0007669"/>
    <property type="project" value="InterPro"/>
</dbReference>